<dbReference type="PANTHER" id="PTHR21224">
    <property type="entry name" value="INTEGRATOR COMPLEX SUBUNIT 1"/>
    <property type="match status" value="1"/>
</dbReference>
<dbReference type="GO" id="GO:0032039">
    <property type="term" value="C:integrator complex"/>
    <property type="evidence" value="ECO:0007669"/>
    <property type="project" value="InterPro"/>
</dbReference>
<reference evidence="4" key="1">
    <citation type="submission" date="2023-04" db="EMBL/GenBank/DDBJ databases">
        <title>Chromosome-level genome of Chaenocephalus aceratus.</title>
        <authorList>
            <person name="Park H."/>
        </authorList>
    </citation>
    <scope>NUCLEOTIDE SEQUENCE</scope>
    <source>
        <strain evidence="4">DE</strain>
        <tissue evidence="4">Muscle</tissue>
    </source>
</reference>
<dbReference type="InterPro" id="IPR038902">
    <property type="entry name" value="INTS1"/>
</dbReference>
<feature type="compositionally biased region" description="Basic and acidic residues" evidence="1">
    <location>
        <begin position="1279"/>
        <end position="1288"/>
    </location>
</feature>
<accession>A0AAD9B4R6</accession>
<organism evidence="4 5">
    <name type="scientific">Dissostichus eleginoides</name>
    <name type="common">Patagonian toothfish</name>
    <name type="synonym">Dissostichus amissus</name>
    <dbReference type="NCBI Taxonomy" id="100907"/>
    <lineage>
        <taxon>Eukaryota</taxon>
        <taxon>Metazoa</taxon>
        <taxon>Chordata</taxon>
        <taxon>Craniata</taxon>
        <taxon>Vertebrata</taxon>
        <taxon>Euteleostomi</taxon>
        <taxon>Actinopterygii</taxon>
        <taxon>Neopterygii</taxon>
        <taxon>Teleostei</taxon>
        <taxon>Neoteleostei</taxon>
        <taxon>Acanthomorphata</taxon>
        <taxon>Eupercaria</taxon>
        <taxon>Perciformes</taxon>
        <taxon>Notothenioidei</taxon>
        <taxon>Nototheniidae</taxon>
        <taxon>Dissostichus</taxon>
    </lineage>
</organism>
<feature type="domain" description="Integrator complex subunit 1 INTS2-binding" evidence="3">
    <location>
        <begin position="950"/>
        <end position="1269"/>
    </location>
</feature>
<feature type="region of interest" description="Disordered" evidence="1">
    <location>
        <begin position="254"/>
        <end position="273"/>
    </location>
</feature>
<feature type="region of interest" description="Disordered" evidence="1">
    <location>
        <begin position="1"/>
        <end position="84"/>
    </location>
</feature>
<feature type="compositionally biased region" description="Low complexity" evidence="1">
    <location>
        <begin position="61"/>
        <end position="72"/>
    </location>
</feature>
<feature type="region of interest" description="Disordered" evidence="1">
    <location>
        <begin position="1268"/>
        <end position="1301"/>
    </location>
</feature>
<evidence type="ECO:0000259" key="2">
    <source>
        <dbReference type="Pfam" id="PF12432"/>
    </source>
</evidence>
<keyword evidence="5" id="KW-1185">Reference proteome</keyword>
<evidence type="ECO:0000259" key="3">
    <source>
        <dbReference type="Pfam" id="PF22929"/>
    </source>
</evidence>
<evidence type="ECO:0000313" key="5">
    <source>
        <dbReference type="Proteomes" id="UP001228049"/>
    </source>
</evidence>
<dbReference type="Pfam" id="PF22929">
    <property type="entry name" value="INTS1_INTS2-bd"/>
    <property type="match status" value="1"/>
</dbReference>
<dbReference type="InterPro" id="IPR022145">
    <property type="entry name" value="INTS1_RPB2-bd"/>
</dbReference>
<evidence type="ECO:0000256" key="1">
    <source>
        <dbReference type="SAM" id="MobiDB-lite"/>
    </source>
</evidence>
<name>A0AAD9B4R6_DISEL</name>
<protein>
    <submittedName>
        <fullName evidence="4">Integrator complex subunit 1</fullName>
    </submittedName>
</protein>
<dbReference type="InterPro" id="IPR053966">
    <property type="entry name" value="INTS1_INTS2-bd"/>
</dbReference>
<dbReference type="Proteomes" id="UP001228049">
    <property type="component" value="Unassembled WGS sequence"/>
</dbReference>
<dbReference type="EMBL" id="JASDAP010000027">
    <property type="protein sequence ID" value="KAK1877317.1"/>
    <property type="molecule type" value="Genomic_DNA"/>
</dbReference>
<proteinExistence type="predicted"/>
<gene>
    <name evidence="4" type="ORF">KUDE01_002632</name>
</gene>
<evidence type="ECO:0000313" key="4">
    <source>
        <dbReference type="EMBL" id="KAK1877317.1"/>
    </source>
</evidence>
<sequence>MNRAKPTTLRRPSAAKPSGHPPPGDFIALGSKNQSGDPKPPAVLLKPASTSSTADRKRETSSALPSAGLSGLTKRPKLSTTPPVSALGRLADVAAVDKRAISPSIKEPSVVPIEVSPSLLLDEIEAAESEGNDDHIEGLLCGASHVPGQNQANVFATEGIIEALCSLLRRDASINFKAKGNSLVSVLASNLLMAAYEEDENWPEIFVKVYIEDSLGERIWVDSSHCKTFVDNIQTAFGTKMPPKSMLLQADTGRSAGDLSAGSSPHPSTPDEDDCQTELLIAEEKLSPEDEGLIMPRYEELSESVEDYVLEVLKDQLNRRQPMDNVSRNLLRLLTATCGYKEARLMAVQRLEMWLQNPKLTRPAQDLLMSLCMNSITQGADDMEVISNLIKIRLKPKVLLNHYMLCVRELLNANRDNLATMVKLVIFNELSNARNPNNMQVLHTVLQHSPEQAPKFLALVFQDLLTNKDDYLRASRALLREIIKQTKHEINFGAFCFGLMQERKETIYLELEFKERFVIQVTDLLTVSMMLGITAQVKESGLAWDKGEKKNLESLRAFQNQIASIQRDAVWWLHTVVPSISKTGAKDYVHCLHKVLFTEQPETYYKWDNWPPEGDRNFFLRLCSEVPLLEDTLMRILVIGLSRDLPLGPADAMELADHLVKRAAGSQSDDLEVLKVERIQLIDAVLNLCTYHHPENIQLPAGYQAPNLAISALYWKAWLLILVVAAFNPQKIGLASWDGYPTLKMLMEMVMTNNYTYPPCTVADEDTKTEMINRELQISQREKQEILAFESHLAAASTKQTITESNSLLLSQLTSLDPQGPPRRPPPQIQEQVKTLNQSLRLGHLLCRSRNPDFLLNIIQRQASSQSMPWLADLVQSSEGSLDVLPVQCLCEFLLHDAADDSLPIEDDEEGESKEQKAKKRQRQQKQRQLLGRLQDLLLGPKADEQTTCEVLDYFLRRLSSSQVASRVLAMKGLSLVLSEGGLKDGDERDQPMEEDSADAELLPGYQWLLQDLPKLPLFDSVRGMTSTALQQAIHMETDPQTISAYLIYLSQHAPVEEQASHNDLALDVARLIVERSTIMNSLFSKHSCRPESNAVLSAFLTIFSTYIRRMRKTKEGEDLYSWSESQDQVFLLHAMVILLTLGPPKGESDFYALLDIWFPDKKPLPTAFLVDTSEEALLLPDWLKLRMIRSEVSRLVDAALHDLEPQQLLLFVQSFGIPVSSMSKLLQYLDQAVSHDTPTLEENIMDKHYMAHLVEVQHERGATGGHTFHSLLSSSLPPDRDAAETSKAKVTVETPHSSVK</sequence>
<feature type="region of interest" description="Disordered" evidence="1">
    <location>
        <begin position="902"/>
        <end position="925"/>
    </location>
</feature>
<feature type="domain" description="Integrator complex subunit 1 RPB2-binding" evidence="2">
    <location>
        <begin position="303"/>
        <end position="458"/>
    </location>
</feature>
<dbReference type="PANTHER" id="PTHR21224:SF1">
    <property type="entry name" value="INTEGRATOR COMPLEX SUBUNIT 1"/>
    <property type="match status" value="1"/>
</dbReference>
<feature type="compositionally biased region" description="Acidic residues" evidence="1">
    <location>
        <begin position="903"/>
        <end position="912"/>
    </location>
</feature>
<dbReference type="GO" id="GO:0034474">
    <property type="term" value="P:U2 snRNA 3'-end processing"/>
    <property type="evidence" value="ECO:0007669"/>
    <property type="project" value="InterPro"/>
</dbReference>
<dbReference type="Pfam" id="PF12432">
    <property type="entry name" value="INTS1_RP2B-bd"/>
    <property type="match status" value="1"/>
</dbReference>
<comment type="caution">
    <text evidence="4">The sequence shown here is derived from an EMBL/GenBank/DDBJ whole genome shotgun (WGS) entry which is preliminary data.</text>
</comment>